<dbReference type="Proteomes" id="UP000564644">
    <property type="component" value="Unassembled WGS sequence"/>
</dbReference>
<dbReference type="InterPro" id="IPR012347">
    <property type="entry name" value="Ferritin-like"/>
</dbReference>
<dbReference type="SUPFAM" id="SSF47240">
    <property type="entry name" value="Ferritin-like"/>
    <property type="match status" value="1"/>
</dbReference>
<accession>A0A7X0SGB2</accession>
<comment type="caution">
    <text evidence="1">The sequence shown here is derived from an EMBL/GenBank/DDBJ whole genome shotgun (WGS) entry which is preliminary data.</text>
</comment>
<dbReference type="InterPro" id="IPR009078">
    <property type="entry name" value="Ferritin-like_SF"/>
</dbReference>
<proteinExistence type="predicted"/>
<keyword evidence="2" id="KW-1185">Reference proteome</keyword>
<dbReference type="RefSeq" id="WP_185127121.1">
    <property type="nucleotide sequence ID" value="NZ_JACJVO010000001.1"/>
</dbReference>
<protein>
    <submittedName>
        <fullName evidence="1">Ferritin-like domain-containing protein</fullName>
    </submittedName>
</protein>
<gene>
    <name evidence="1" type="ORF">H7C18_00910</name>
</gene>
<dbReference type="AlphaFoldDB" id="A0A7X0SGB2"/>
<evidence type="ECO:0000313" key="2">
    <source>
        <dbReference type="Proteomes" id="UP000564644"/>
    </source>
</evidence>
<sequence length="155" mass="18008">MYWSAPVYGYRQTFQPVWATTYAHALDMIKEAVQGERHDELFYDDMIKLAPTKEQKKIIASIRDDERGHNRMFRSMYRELTGQEIPPSANEPYEKPGSYLSGLVTALFGELAAVERYRTIWSALPPGVYKDTVLGIIMDEQKHATKYNYLYTLNK</sequence>
<evidence type="ECO:0000313" key="1">
    <source>
        <dbReference type="EMBL" id="MBB6729455.1"/>
    </source>
</evidence>
<reference evidence="1 2" key="1">
    <citation type="submission" date="2020-08" db="EMBL/GenBank/DDBJ databases">
        <title>Cohnella phylogeny.</title>
        <authorList>
            <person name="Dunlap C."/>
        </authorList>
    </citation>
    <scope>NUCLEOTIDE SEQUENCE [LARGE SCALE GENOMIC DNA]</scope>
    <source>
        <strain evidence="1 2">CBP 2801</strain>
    </source>
</reference>
<dbReference type="Gene3D" id="1.20.1260.10">
    <property type="match status" value="1"/>
</dbReference>
<name>A0A7X0SGB2_9BACL</name>
<dbReference type="CDD" id="cd00657">
    <property type="entry name" value="Ferritin_like"/>
    <property type="match status" value="1"/>
</dbReference>
<organism evidence="1 2">
    <name type="scientific">Cohnella zeiphila</name>
    <dbReference type="NCBI Taxonomy" id="2761120"/>
    <lineage>
        <taxon>Bacteria</taxon>
        <taxon>Bacillati</taxon>
        <taxon>Bacillota</taxon>
        <taxon>Bacilli</taxon>
        <taxon>Bacillales</taxon>
        <taxon>Paenibacillaceae</taxon>
        <taxon>Cohnella</taxon>
    </lineage>
</organism>
<dbReference type="EMBL" id="JACJVO010000001">
    <property type="protein sequence ID" value="MBB6729455.1"/>
    <property type="molecule type" value="Genomic_DNA"/>
</dbReference>